<dbReference type="InterPro" id="IPR050097">
    <property type="entry name" value="Ferredoxin-NADP_redctase_2"/>
</dbReference>
<dbReference type="PRINTS" id="PR00368">
    <property type="entry name" value="FADPNR"/>
</dbReference>
<organism evidence="7 8">
    <name type="scientific">Peribacillus butanolivorans</name>
    <dbReference type="NCBI Taxonomy" id="421767"/>
    <lineage>
        <taxon>Bacteria</taxon>
        <taxon>Bacillati</taxon>
        <taxon>Bacillota</taxon>
        <taxon>Bacilli</taxon>
        <taxon>Bacillales</taxon>
        <taxon>Bacillaceae</taxon>
        <taxon>Peribacillus</taxon>
    </lineage>
</organism>
<dbReference type="Gene3D" id="3.50.50.60">
    <property type="entry name" value="FAD/NAD(P)-binding domain"/>
    <property type="match status" value="2"/>
</dbReference>
<sequence>MKQADCIIIGGGIAGIQAAIQLGRYKHDIIVIDSAHGRSTIAKAYHNILGWPDGVSGSQLRSLGRQHAEKFGVEFFNDSVTLLEKRQDKFFIRTANSMEYQAKTIFLGTGITDNIPPIKNLYPTLGTSTYICPDCDGYEIMNKQTVILGGGNAGASMALTLLYWSKDIVYVNHLKSKIDDKYRKKLEENKIPVYEEEVQEVIIDAKQQLTAIQLVNGKIIEAEKAFTAFKGNKLNNNLALQLGVKVNDSNHVVIHPRTKETNINGVWAGGDLVAHSEQVTISMGDGTQSAIWIHKRLMGEPPPYMD</sequence>
<evidence type="ECO:0000256" key="3">
    <source>
        <dbReference type="ARBA" id="ARBA00022630"/>
    </source>
</evidence>
<comment type="subunit">
    <text evidence="2">Homodimer.</text>
</comment>
<evidence type="ECO:0000259" key="5">
    <source>
        <dbReference type="Pfam" id="PF07992"/>
    </source>
</evidence>
<reference evidence="6 9" key="2">
    <citation type="submission" date="2018-07" db="EMBL/GenBank/DDBJ databases">
        <title>The molecular basis for the intramolecular migration of carboxyl group in the catabolism of para-hydroxybenzoate via gentisate.</title>
        <authorList>
            <person name="Zhao H."/>
            <person name="Xu Y."/>
            <person name="Lin S."/>
            <person name="Spain J.C."/>
            <person name="Zhou N.-Y."/>
        </authorList>
    </citation>
    <scope>NUCLEOTIDE SEQUENCE [LARGE SCALE GENOMIC DNA]</scope>
    <source>
        <strain evidence="6 9">PHB-7a</strain>
    </source>
</reference>
<protein>
    <submittedName>
        <fullName evidence="6">NAD(P)/FAD-dependent oxidoreductase</fullName>
    </submittedName>
    <submittedName>
        <fullName evidence="7">Pyridine nucleotide-disulfide oxidoreductase</fullName>
    </submittedName>
</protein>
<evidence type="ECO:0000256" key="1">
    <source>
        <dbReference type="ARBA" id="ARBA00001974"/>
    </source>
</evidence>
<proteinExistence type="predicted"/>
<dbReference type="Proteomes" id="UP000220106">
    <property type="component" value="Unassembled WGS sequence"/>
</dbReference>
<keyword evidence="4" id="KW-0560">Oxidoreductase</keyword>
<reference evidence="7 8" key="1">
    <citation type="submission" date="2017-09" db="EMBL/GenBank/DDBJ databases">
        <title>Large-scale bioinformatics analysis of Bacillus genomes uncovers conserved roles of natural products in bacterial physiology.</title>
        <authorList>
            <consortium name="Agbiome Team Llc"/>
            <person name="Bleich R.M."/>
            <person name="Kirk G.J."/>
            <person name="Santa Maria K.C."/>
            <person name="Allen S.E."/>
            <person name="Farag S."/>
            <person name="Shank E.A."/>
            <person name="Bowers A."/>
        </authorList>
    </citation>
    <scope>NUCLEOTIDE SEQUENCE [LARGE SCALE GENOMIC DNA]</scope>
    <source>
        <strain evidence="7 8">AFS003229</strain>
    </source>
</reference>
<gene>
    <name evidence="7" type="ORF">CN689_14505</name>
    <name evidence="6" type="ORF">DTO10_00970</name>
</gene>
<dbReference type="SUPFAM" id="SSF51905">
    <property type="entry name" value="FAD/NAD(P)-binding domain"/>
    <property type="match status" value="1"/>
</dbReference>
<dbReference type="GO" id="GO:0016491">
    <property type="term" value="F:oxidoreductase activity"/>
    <property type="evidence" value="ECO:0007669"/>
    <property type="project" value="UniProtKB-KW"/>
</dbReference>
<evidence type="ECO:0000313" key="7">
    <source>
        <dbReference type="EMBL" id="PEJ32441.1"/>
    </source>
</evidence>
<dbReference type="InterPro" id="IPR036188">
    <property type="entry name" value="FAD/NAD-bd_sf"/>
</dbReference>
<dbReference type="InterPro" id="IPR023753">
    <property type="entry name" value="FAD/NAD-binding_dom"/>
</dbReference>
<dbReference type="AlphaFoldDB" id="A0AAX0S2F9"/>
<dbReference type="EMBL" id="CP030926">
    <property type="protein sequence ID" value="AXN41618.1"/>
    <property type="molecule type" value="Genomic_DNA"/>
</dbReference>
<evidence type="ECO:0000256" key="4">
    <source>
        <dbReference type="ARBA" id="ARBA00023002"/>
    </source>
</evidence>
<evidence type="ECO:0000313" key="8">
    <source>
        <dbReference type="Proteomes" id="UP000220106"/>
    </source>
</evidence>
<keyword evidence="9" id="KW-1185">Reference proteome</keyword>
<name>A0AAX0S2F9_9BACI</name>
<feature type="domain" description="FAD/NAD(P)-binding" evidence="5">
    <location>
        <begin position="5"/>
        <end position="285"/>
    </location>
</feature>
<evidence type="ECO:0000313" key="9">
    <source>
        <dbReference type="Proteomes" id="UP000260457"/>
    </source>
</evidence>
<keyword evidence="3" id="KW-0285">Flavoprotein</keyword>
<dbReference type="EMBL" id="NUEQ01000025">
    <property type="protein sequence ID" value="PEJ32441.1"/>
    <property type="molecule type" value="Genomic_DNA"/>
</dbReference>
<dbReference type="Proteomes" id="UP000260457">
    <property type="component" value="Chromosome"/>
</dbReference>
<dbReference type="PANTHER" id="PTHR48105">
    <property type="entry name" value="THIOREDOXIN REDUCTASE 1-RELATED-RELATED"/>
    <property type="match status" value="1"/>
</dbReference>
<evidence type="ECO:0000313" key="6">
    <source>
        <dbReference type="EMBL" id="AXN41618.1"/>
    </source>
</evidence>
<evidence type="ECO:0000256" key="2">
    <source>
        <dbReference type="ARBA" id="ARBA00011738"/>
    </source>
</evidence>
<dbReference type="Pfam" id="PF07992">
    <property type="entry name" value="Pyr_redox_2"/>
    <property type="match status" value="1"/>
</dbReference>
<comment type="cofactor">
    <cofactor evidence="1">
        <name>FAD</name>
        <dbReference type="ChEBI" id="CHEBI:57692"/>
    </cofactor>
</comment>
<accession>A0AAX0S2F9</accession>
<dbReference type="KEGG" id="pbut:DTO10_00970"/>
<dbReference type="PRINTS" id="PR00469">
    <property type="entry name" value="PNDRDTASEII"/>
</dbReference>
<dbReference type="RefSeq" id="WP_098176394.1">
    <property type="nucleotide sequence ID" value="NZ_CP030926.1"/>
</dbReference>